<gene>
    <name evidence="4" type="ORF">LQG66_26220</name>
</gene>
<evidence type="ECO:0000256" key="2">
    <source>
        <dbReference type="SAM" id="SignalP"/>
    </source>
</evidence>
<proteinExistence type="predicted"/>
<keyword evidence="5" id="KW-1185">Reference proteome</keyword>
<reference evidence="4" key="1">
    <citation type="journal article" date="2024" name="Antonie Van Leeuwenhoek">
        <title>Bradyrhizobium ontarionense sp. nov., a novel bacterial symbiont isolated from Aeschynomene indica (Indian jointvetch), harbours photosynthesis, nitrogen fixation and nitrous oxide (N2O) reductase genes.</title>
        <authorList>
            <person name="Bromfield E.S.P."/>
            <person name="Cloutier S."/>
        </authorList>
    </citation>
    <scope>NUCLEOTIDE SEQUENCE</scope>
    <source>
        <strain evidence="4">A19</strain>
    </source>
</reference>
<sequence length="279" mass="29750">MNVRAALIMAVAAVIAVDAAVTTGRADDGRLVEMRTTGTMRVGVTLTSAPWTFLGGDNKPAGYDVEVAREVGRRLGIANVVFIGDSFKNFIEGLRTNKYDAVFNDLTPTPERATLVDFAEAYGVEDFRIFVKTGNTTIKALEDLKGKTVGVTTGTTNETWARANIPQAKIAGYENGSFIFQDLGFGRVDATIISHFGGLRYAKATNLGVTEIGGPLTYQLSAPAIRKGEPALKAAIDGAIREMLADGTIDRLGETIIGHDYKMSDAIAKAKAEQADAKP</sequence>
<dbReference type="Pfam" id="PF00497">
    <property type="entry name" value="SBP_bac_3"/>
    <property type="match status" value="1"/>
</dbReference>
<dbReference type="SMART" id="SM00062">
    <property type="entry name" value="PBPb"/>
    <property type="match status" value="1"/>
</dbReference>
<feature type="domain" description="Solute-binding protein family 3/N-terminal" evidence="3">
    <location>
        <begin position="39"/>
        <end position="260"/>
    </location>
</feature>
<dbReference type="EMBL" id="CP088156">
    <property type="protein sequence ID" value="UFZ02748.1"/>
    <property type="molecule type" value="Genomic_DNA"/>
</dbReference>
<evidence type="ECO:0000313" key="5">
    <source>
        <dbReference type="Proteomes" id="UP001431010"/>
    </source>
</evidence>
<dbReference type="PANTHER" id="PTHR35936:SF19">
    <property type="entry name" value="AMINO-ACID-BINDING PROTEIN YXEM-RELATED"/>
    <property type="match status" value="1"/>
</dbReference>
<dbReference type="PANTHER" id="PTHR35936">
    <property type="entry name" value="MEMBRANE-BOUND LYTIC MUREIN TRANSGLYCOSYLASE F"/>
    <property type="match status" value="1"/>
</dbReference>
<dbReference type="SUPFAM" id="SSF53850">
    <property type="entry name" value="Periplasmic binding protein-like II"/>
    <property type="match status" value="1"/>
</dbReference>
<protein>
    <submittedName>
        <fullName evidence="4">Transporter substrate-binding domain-containing protein</fullName>
    </submittedName>
</protein>
<dbReference type="Proteomes" id="UP001431010">
    <property type="component" value="Chromosome"/>
</dbReference>
<feature type="chain" id="PRO_5045542680" evidence="2">
    <location>
        <begin position="20"/>
        <end position="279"/>
    </location>
</feature>
<dbReference type="InterPro" id="IPR001638">
    <property type="entry name" value="Solute-binding_3/MltF_N"/>
</dbReference>
<evidence type="ECO:0000313" key="4">
    <source>
        <dbReference type="EMBL" id="UFZ02748.1"/>
    </source>
</evidence>
<dbReference type="Gene3D" id="3.40.190.10">
    <property type="entry name" value="Periplasmic binding protein-like II"/>
    <property type="match status" value="2"/>
</dbReference>
<organism evidence="4 5">
    <name type="scientific">Bradyrhizobium ontarionense</name>
    <dbReference type="NCBI Taxonomy" id="2898149"/>
    <lineage>
        <taxon>Bacteria</taxon>
        <taxon>Pseudomonadati</taxon>
        <taxon>Pseudomonadota</taxon>
        <taxon>Alphaproteobacteria</taxon>
        <taxon>Hyphomicrobiales</taxon>
        <taxon>Nitrobacteraceae</taxon>
        <taxon>Bradyrhizobium</taxon>
    </lineage>
</organism>
<name>A0ABY3R7K8_9BRAD</name>
<accession>A0ABY3R7K8</accession>
<feature type="signal peptide" evidence="2">
    <location>
        <begin position="1"/>
        <end position="19"/>
    </location>
</feature>
<evidence type="ECO:0000256" key="1">
    <source>
        <dbReference type="ARBA" id="ARBA00022729"/>
    </source>
</evidence>
<keyword evidence="1 2" id="KW-0732">Signal</keyword>
<evidence type="ECO:0000259" key="3">
    <source>
        <dbReference type="SMART" id="SM00062"/>
    </source>
</evidence>
<dbReference type="RefSeq" id="WP_231318534.1">
    <property type="nucleotide sequence ID" value="NZ_CP088156.1"/>
</dbReference>